<reference evidence="2" key="1">
    <citation type="journal article" date="2019" name="Int. J. Syst. Evol. Microbiol.">
        <title>The Global Catalogue of Microorganisms (GCM) 10K type strain sequencing project: providing services to taxonomists for standard genome sequencing and annotation.</title>
        <authorList>
            <consortium name="The Broad Institute Genomics Platform"/>
            <consortium name="The Broad Institute Genome Sequencing Center for Infectious Disease"/>
            <person name="Wu L."/>
            <person name="Ma J."/>
        </authorList>
    </citation>
    <scope>NUCLEOTIDE SEQUENCE [LARGE SCALE GENOMIC DNA]</scope>
    <source>
        <strain evidence="2">NBRC 110140</strain>
    </source>
</reference>
<dbReference type="EMBL" id="BSNN01000008">
    <property type="protein sequence ID" value="GLQ36308.1"/>
    <property type="molecule type" value="Genomic_DNA"/>
</dbReference>
<name>A0ABQ5VXZ4_9RHOB</name>
<sequence>MKTSFAKTMDDLANGRTPSDLVFPDRESRHTVLWNDEEIKPDEIFVVRSYDEDYSSDEVSTLLANLELKKKYEEAHKQVATSKTVLDKRLRELAGFGSKSRENIDLHIQELAEGNYYEALKALNDELDTTPTSSISDANFKIIFDKKVQALLSNADINKTIADFSEKYTELTDSSPILRENFQYHHVTQVHQQLSNNNFFEAGHSVNLVNENGDEKIEYTSDADMLDAINSEKDRILNTPEVKSNFEKLNSKLTNKELQTFRDYITKNQHLITELQDMVGFKRKLWIQYLIQAKTEYDDLVQSYTNSQIELTEIVKQASLDRSDWDTVIEDFNRRFLHLPFQVFVENKVDVILEAKTPSIGFRFFDPESERHFGSGEKKELLRVLSTGEARALYILNIMFGTYTRWKSRKKTLFVFDDMADSFDYKNKFAIVDYLQEITVPEDSNFLAIVLTHNFDFLRTIESRGICKAAQCVLALKKNDQIVLEQFKQSDIRSPFQKWKKRINEPTIQIALIPFIRNLIEYSQGTKIESGDDGADRVENPTYQTLTRMLHFKEQSETLTIGDYKTVFDHVLENCSLPDENLDKSILEYIFETADACLDAPDGINLEHKIVLSIATRIWAERYMIEKLRETDEHYEFSTKQTGEIVPDYVTAYNNQKEHIRLARRVALITPANIHINAFMYEPILDMGFDELKGLYSEVKAFFV</sequence>
<dbReference type="Proteomes" id="UP001156694">
    <property type="component" value="Unassembled WGS sequence"/>
</dbReference>
<comment type="caution">
    <text evidence="1">The sequence shown here is derived from an EMBL/GenBank/DDBJ whole genome shotgun (WGS) entry which is preliminary data.</text>
</comment>
<evidence type="ECO:0008006" key="3">
    <source>
        <dbReference type="Google" id="ProtNLM"/>
    </source>
</evidence>
<accession>A0ABQ5VXZ4</accession>
<gene>
    <name evidence="1" type="ORF">GCM10007939_25920</name>
</gene>
<evidence type="ECO:0000313" key="1">
    <source>
        <dbReference type="EMBL" id="GLQ36308.1"/>
    </source>
</evidence>
<organism evidence="1 2">
    <name type="scientific">Amylibacter marinus</name>
    <dbReference type="NCBI Taxonomy" id="1475483"/>
    <lineage>
        <taxon>Bacteria</taxon>
        <taxon>Pseudomonadati</taxon>
        <taxon>Pseudomonadota</taxon>
        <taxon>Alphaproteobacteria</taxon>
        <taxon>Rhodobacterales</taxon>
        <taxon>Paracoccaceae</taxon>
        <taxon>Amylibacter</taxon>
    </lineage>
</organism>
<evidence type="ECO:0000313" key="2">
    <source>
        <dbReference type="Proteomes" id="UP001156694"/>
    </source>
</evidence>
<proteinExistence type="predicted"/>
<protein>
    <recommendedName>
        <fullName evidence="3">Phage infection protein</fullName>
    </recommendedName>
</protein>
<keyword evidence="2" id="KW-1185">Reference proteome</keyword>